<reference evidence="2 3" key="1">
    <citation type="submission" date="2019-02" db="EMBL/GenBank/DDBJ databases">
        <title>Deep-cultivation of Planctomycetes and their phenomic and genomic characterization uncovers novel biology.</title>
        <authorList>
            <person name="Wiegand S."/>
            <person name="Jogler M."/>
            <person name="Boedeker C."/>
            <person name="Pinto D."/>
            <person name="Vollmers J."/>
            <person name="Rivas-Marin E."/>
            <person name="Kohn T."/>
            <person name="Peeters S.H."/>
            <person name="Heuer A."/>
            <person name="Rast P."/>
            <person name="Oberbeckmann S."/>
            <person name="Bunk B."/>
            <person name="Jeske O."/>
            <person name="Meyerdierks A."/>
            <person name="Storesund J.E."/>
            <person name="Kallscheuer N."/>
            <person name="Luecker S."/>
            <person name="Lage O.M."/>
            <person name="Pohl T."/>
            <person name="Merkel B.J."/>
            <person name="Hornburger P."/>
            <person name="Mueller R.-W."/>
            <person name="Bruemmer F."/>
            <person name="Labrenz M."/>
            <person name="Spormann A.M."/>
            <person name="Op den Camp H."/>
            <person name="Overmann J."/>
            <person name="Amann R."/>
            <person name="Jetten M.S.M."/>
            <person name="Mascher T."/>
            <person name="Medema M.H."/>
            <person name="Devos D.P."/>
            <person name="Kaster A.-K."/>
            <person name="Ovreas L."/>
            <person name="Rohde M."/>
            <person name="Galperin M.Y."/>
            <person name="Jogler C."/>
        </authorList>
    </citation>
    <scope>NUCLEOTIDE SEQUENCE [LARGE SCALE GENOMIC DNA]</scope>
    <source>
        <strain evidence="2 3">Mal4</strain>
    </source>
</reference>
<dbReference type="Proteomes" id="UP000320496">
    <property type="component" value="Chromosome"/>
</dbReference>
<evidence type="ECO:0000256" key="1">
    <source>
        <dbReference type="SAM" id="MobiDB-lite"/>
    </source>
</evidence>
<gene>
    <name evidence="2" type="ORF">Mal4_02910</name>
</gene>
<dbReference type="EMBL" id="CP036275">
    <property type="protein sequence ID" value="QDU36008.1"/>
    <property type="molecule type" value="Genomic_DNA"/>
</dbReference>
<accession>A0A517Z0K1</accession>
<organism evidence="2 3">
    <name type="scientific">Maioricimonas rarisocia</name>
    <dbReference type="NCBI Taxonomy" id="2528026"/>
    <lineage>
        <taxon>Bacteria</taxon>
        <taxon>Pseudomonadati</taxon>
        <taxon>Planctomycetota</taxon>
        <taxon>Planctomycetia</taxon>
        <taxon>Planctomycetales</taxon>
        <taxon>Planctomycetaceae</taxon>
        <taxon>Maioricimonas</taxon>
    </lineage>
</organism>
<evidence type="ECO:0000313" key="3">
    <source>
        <dbReference type="Proteomes" id="UP000320496"/>
    </source>
</evidence>
<dbReference type="RefSeq" id="WP_145366717.1">
    <property type="nucleotide sequence ID" value="NZ_CP036275.1"/>
</dbReference>
<keyword evidence="3" id="KW-1185">Reference proteome</keyword>
<evidence type="ECO:0000313" key="2">
    <source>
        <dbReference type="EMBL" id="QDU36008.1"/>
    </source>
</evidence>
<sequence length="609" mass="67155">MRQLLLFLTAGTLLCTESAAQEDVKLDVCDVAFLWPAPSTRDETEELLCIGDVLTRDGKPLVPQRTFDEILGHAENLRLQDPIDSEEIHIDLDDTQRDIASWRVAGIRIDPSAPGCSSRIRNDQGFGSKAQVRIIAQPVRVTGEIARALDVTMHIVFDYVTNASRPFEVDEPRFREIVDDLVAIKSQLSHHNVETTGARLGVHPGFAAQGVDMTDILRNFLKSHLDSTRLNAIAFMGLQQQVEPWLFFATLRNPDDGSFAPVSVHPSLPGSPGQALSFVTRSIVFPIPLNHQFGSAGVGTHSVFPPAGLDRSAIPDSTDPTIAALKVRDIPDIIANPESTHFFTADCVSCHTESSLRSSRLNGSLGQLAYKRPEGISPVDPAALPTRRWNVRNFGWGLESFRGNLRPTVSMRTANEAAESADFINTEYLADAVDDDGDVEEPDEDAQNDNGNGEHLAEEDRANPLTLIMTCRDEQAYNELQAKIKALLAREDNPINAALDSIGTVHFARFVFLDATHQVAVITSYDGAFDVYIHRFVDKIGDVFNLILDHVEGTEAMQGDDGKVSVQEHTDAFLEFVRKHDLKAVEPFYSAYPGLSVQQIRALQRMANE</sequence>
<proteinExistence type="predicted"/>
<dbReference type="OrthoDB" id="266592at2"/>
<feature type="region of interest" description="Disordered" evidence="1">
    <location>
        <begin position="435"/>
        <end position="459"/>
    </location>
</feature>
<dbReference type="AlphaFoldDB" id="A0A517Z0K1"/>
<name>A0A517Z0K1_9PLAN</name>
<feature type="compositionally biased region" description="Acidic residues" evidence="1">
    <location>
        <begin position="435"/>
        <end position="447"/>
    </location>
</feature>
<dbReference type="KEGG" id="mri:Mal4_02910"/>
<protein>
    <submittedName>
        <fullName evidence="2">Uncharacterized protein</fullName>
    </submittedName>
</protein>